<accession>A0ACC7LQ41</accession>
<proteinExistence type="predicted"/>
<protein>
    <submittedName>
        <fullName evidence="1">Metallophosphoesterase</fullName>
    </submittedName>
</protein>
<keyword evidence="2" id="KW-1185">Reference proteome</keyword>
<gene>
    <name evidence="1" type="ORF">ACEZ3G_11610</name>
</gene>
<dbReference type="Proteomes" id="UP001595191">
    <property type="component" value="Unassembled WGS sequence"/>
</dbReference>
<sequence length="326" mass="37513">MKSLFKKDGDVSLPAKIRKPSTMHVYQKSIFLFFFFLVLIGCNIKKKQVSEYTGFEVGIVADCQYCNCEAAGVRHYRKSPGRLRQAVNTFNERALEYAIHLGDFIDRNFESYDSVTPIWNGLKSKKYHVLGNHDFSVADSLKPLIFEKMNIKDRYYSVVKNDWRFIVLDGNDLSVHGALTEDKRQQTDSLFNHISSKDMPNLKEWNGGLGHGQLAWIEDELRLATEQGQRVGFYCHFPALGEEQAHNLWNYEQLLAIIDKYDCVKFYFNGHNHAGSYVQRNGVHYLNFKGMVDTEDSSSFATVTFLKDSLLVKGYGREPSRSLKIK</sequence>
<dbReference type="EMBL" id="JBHFPV010000002">
    <property type="protein sequence ID" value="MFH6604127.1"/>
    <property type="molecule type" value="Genomic_DNA"/>
</dbReference>
<evidence type="ECO:0000313" key="1">
    <source>
        <dbReference type="EMBL" id="MFH6604127.1"/>
    </source>
</evidence>
<evidence type="ECO:0000313" key="2">
    <source>
        <dbReference type="Proteomes" id="UP001595191"/>
    </source>
</evidence>
<reference evidence="1" key="1">
    <citation type="submission" date="2024-09" db="EMBL/GenBank/DDBJ databases">
        <authorList>
            <person name="Liu J."/>
        </authorList>
    </citation>
    <scope>NUCLEOTIDE SEQUENCE</scope>
    <source>
        <strain evidence="1">NBU2967</strain>
    </source>
</reference>
<comment type="caution">
    <text evidence="1">The sequence shown here is derived from an EMBL/GenBank/DDBJ whole genome shotgun (WGS) entry which is preliminary data.</text>
</comment>
<organism evidence="1 2">
    <name type="scientific">Meishania litoralis</name>
    <dbReference type="NCBI Taxonomy" id="3434685"/>
    <lineage>
        <taxon>Bacteria</taxon>
        <taxon>Pseudomonadati</taxon>
        <taxon>Bacteroidota</taxon>
        <taxon>Flavobacteriia</taxon>
        <taxon>Flavobacteriales</taxon>
        <taxon>Flavobacteriaceae</taxon>
        <taxon>Meishania</taxon>
    </lineage>
</organism>
<name>A0ACC7LQ41_9FLAO</name>